<sequence>STASITMTDPQNGLSTLSEPAPISFHFRLATLSDIPALVNLIDLSIRQLSVGYYTQSQIDGSIGFIFAPDTLLIDDKTYFIIYPSTQPELIVASGGWSFRKTLYGGDRAPGRLPARRDPATDRASIRAIFTHPDWSRRGLGSKMLRYCEEAARTGGFERLEMGSTLTGVKLYEKSGYVRSGVEDVVKLGNGDSLKVVHMEKDL</sequence>
<dbReference type="GO" id="GO:0016747">
    <property type="term" value="F:acyltransferase activity, transferring groups other than amino-acyl groups"/>
    <property type="evidence" value="ECO:0007669"/>
    <property type="project" value="InterPro"/>
</dbReference>
<gene>
    <name evidence="4" type="ORF">BU16DRAFT_457636</name>
</gene>
<evidence type="ECO:0000256" key="2">
    <source>
        <dbReference type="ARBA" id="ARBA00023315"/>
    </source>
</evidence>
<dbReference type="EMBL" id="MU004186">
    <property type="protein sequence ID" value="KAF2497362.1"/>
    <property type="molecule type" value="Genomic_DNA"/>
</dbReference>
<dbReference type="SUPFAM" id="SSF55729">
    <property type="entry name" value="Acyl-CoA N-acyltransferases (Nat)"/>
    <property type="match status" value="1"/>
</dbReference>
<dbReference type="InterPro" id="IPR000182">
    <property type="entry name" value="GNAT_dom"/>
</dbReference>
<keyword evidence="2 4" id="KW-0012">Acyltransferase</keyword>
<keyword evidence="5" id="KW-1185">Reference proteome</keyword>
<dbReference type="PANTHER" id="PTHR43877">
    <property type="entry name" value="AMINOALKYLPHOSPHONATE N-ACETYLTRANSFERASE-RELATED-RELATED"/>
    <property type="match status" value="1"/>
</dbReference>
<organism evidence="4 5">
    <name type="scientific">Lophium mytilinum</name>
    <dbReference type="NCBI Taxonomy" id="390894"/>
    <lineage>
        <taxon>Eukaryota</taxon>
        <taxon>Fungi</taxon>
        <taxon>Dikarya</taxon>
        <taxon>Ascomycota</taxon>
        <taxon>Pezizomycotina</taxon>
        <taxon>Dothideomycetes</taxon>
        <taxon>Pleosporomycetidae</taxon>
        <taxon>Mytilinidiales</taxon>
        <taxon>Mytilinidiaceae</taxon>
        <taxon>Lophium</taxon>
    </lineage>
</organism>
<keyword evidence="1 4" id="KW-0808">Transferase</keyword>
<dbReference type="AlphaFoldDB" id="A0A6A6QZ40"/>
<dbReference type="InterPro" id="IPR050832">
    <property type="entry name" value="Bact_Acetyltransf"/>
</dbReference>
<dbReference type="OrthoDB" id="41532at2759"/>
<dbReference type="PANTHER" id="PTHR43877:SF1">
    <property type="entry name" value="ACETYLTRANSFERASE"/>
    <property type="match status" value="1"/>
</dbReference>
<name>A0A6A6QZ40_9PEZI</name>
<accession>A0A6A6QZ40</accession>
<evidence type="ECO:0000313" key="5">
    <source>
        <dbReference type="Proteomes" id="UP000799750"/>
    </source>
</evidence>
<dbReference type="PROSITE" id="PS51186">
    <property type="entry name" value="GNAT"/>
    <property type="match status" value="1"/>
</dbReference>
<dbReference type="CDD" id="cd04301">
    <property type="entry name" value="NAT_SF"/>
    <property type="match status" value="1"/>
</dbReference>
<dbReference type="Proteomes" id="UP000799750">
    <property type="component" value="Unassembled WGS sequence"/>
</dbReference>
<proteinExistence type="predicted"/>
<dbReference type="InterPro" id="IPR016181">
    <property type="entry name" value="Acyl_CoA_acyltransferase"/>
</dbReference>
<feature type="non-terminal residue" evidence="4">
    <location>
        <position position="1"/>
    </location>
</feature>
<protein>
    <submittedName>
        <fullName evidence="4">Acyl-CoA N-acyltransferase</fullName>
    </submittedName>
</protein>
<feature type="domain" description="N-acetyltransferase" evidence="3">
    <location>
        <begin position="25"/>
        <end position="203"/>
    </location>
</feature>
<reference evidence="4" key="1">
    <citation type="journal article" date="2020" name="Stud. Mycol.">
        <title>101 Dothideomycetes genomes: a test case for predicting lifestyles and emergence of pathogens.</title>
        <authorList>
            <person name="Haridas S."/>
            <person name="Albert R."/>
            <person name="Binder M."/>
            <person name="Bloem J."/>
            <person name="Labutti K."/>
            <person name="Salamov A."/>
            <person name="Andreopoulos B."/>
            <person name="Baker S."/>
            <person name="Barry K."/>
            <person name="Bills G."/>
            <person name="Bluhm B."/>
            <person name="Cannon C."/>
            <person name="Castanera R."/>
            <person name="Culley D."/>
            <person name="Daum C."/>
            <person name="Ezra D."/>
            <person name="Gonzalez J."/>
            <person name="Henrissat B."/>
            <person name="Kuo A."/>
            <person name="Liang C."/>
            <person name="Lipzen A."/>
            <person name="Lutzoni F."/>
            <person name="Magnuson J."/>
            <person name="Mondo S."/>
            <person name="Nolan M."/>
            <person name="Ohm R."/>
            <person name="Pangilinan J."/>
            <person name="Park H.-J."/>
            <person name="Ramirez L."/>
            <person name="Alfaro M."/>
            <person name="Sun H."/>
            <person name="Tritt A."/>
            <person name="Yoshinaga Y."/>
            <person name="Zwiers L.-H."/>
            <person name="Turgeon B."/>
            <person name="Goodwin S."/>
            <person name="Spatafora J."/>
            <person name="Crous P."/>
            <person name="Grigoriev I."/>
        </authorList>
    </citation>
    <scope>NUCLEOTIDE SEQUENCE</scope>
    <source>
        <strain evidence="4">CBS 269.34</strain>
    </source>
</reference>
<dbReference type="Pfam" id="PF00583">
    <property type="entry name" value="Acetyltransf_1"/>
    <property type="match status" value="1"/>
</dbReference>
<evidence type="ECO:0000256" key="1">
    <source>
        <dbReference type="ARBA" id="ARBA00022679"/>
    </source>
</evidence>
<evidence type="ECO:0000259" key="3">
    <source>
        <dbReference type="PROSITE" id="PS51186"/>
    </source>
</evidence>
<dbReference type="Gene3D" id="3.40.630.30">
    <property type="match status" value="1"/>
</dbReference>
<evidence type="ECO:0000313" key="4">
    <source>
        <dbReference type="EMBL" id="KAF2497362.1"/>
    </source>
</evidence>